<accession>A0A0J8DBQ5</accession>
<dbReference type="Proteomes" id="UP000036756">
    <property type="component" value="Unassembled WGS sequence"/>
</dbReference>
<dbReference type="RefSeq" id="WP_048571138.1">
    <property type="nucleotide sequence ID" value="NZ_LFVU01000027.1"/>
</dbReference>
<dbReference type="PATRIC" id="fig|1121307.3.peg.1343"/>
<organism evidence="1 2">
    <name type="scientific">Clostridium cylindrosporum DSM 605</name>
    <dbReference type="NCBI Taxonomy" id="1121307"/>
    <lineage>
        <taxon>Bacteria</taxon>
        <taxon>Bacillati</taxon>
        <taxon>Bacillota</taxon>
        <taxon>Clostridia</taxon>
        <taxon>Eubacteriales</taxon>
        <taxon>Clostridiaceae</taxon>
        <taxon>Clostridium</taxon>
    </lineage>
</organism>
<dbReference type="AlphaFoldDB" id="A0A0J8DBQ5"/>
<comment type="caution">
    <text evidence="1">The sequence shown here is derived from an EMBL/GenBank/DDBJ whole genome shotgun (WGS) entry which is preliminary data.</text>
</comment>
<dbReference type="InterPro" id="IPR011990">
    <property type="entry name" value="TPR-like_helical_dom_sf"/>
</dbReference>
<evidence type="ECO:0000313" key="1">
    <source>
        <dbReference type="EMBL" id="KMT21723.1"/>
    </source>
</evidence>
<protein>
    <submittedName>
        <fullName evidence="1">Uncharacterized protein</fullName>
    </submittedName>
</protein>
<name>A0A0J8DBQ5_CLOCY</name>
<sequence>MQKVEKILSYIKENKVFEAQKMVIKYFKDNPGLFYYYLGLINLKKEDYMSALVCLRTARKNDIKSHLLSYNISICYVKLNKNDLAKKELIETIKKDPKFFNAYTNLCNLYLKDNSSKEAYRTIRYGQASLKDDKEKLNKLIEIEKNLFSNGYIK</sequence>
<dbReference type="OrthoDB" id="5516148at2"/>
<reference evidence="1 2" key="1">
    <citation type="submission" date="2015-06" db="EMBL/GenBank/DDBJ databases">
        <title>Draft genome sequence of the purine-degrading Clostridium cylindrosporum HC-1 (DSM 605).</title>
        <authorList>
            <person name="Poehlein A."/>
            <person name="Schiel-Bengelsdorf B."/>
            <person name="Bengelsdorf F."/>
            <person name="Daniel R."/>
            <person name="Duerre P."/>
        </authorList>
    </citation>
    <scope>NUCLEOTIDE SEQUENCE [LARGE SCALE GENOMIC DNA]</scope>
    <source>
        <strain evidence="1 2">DSM 605</strain>
    </source>
</reference>
<dbReference type="EMBL" id="LFVU01000027">
    <property type="protein sequence ID" value="KMT21723.1"/>
    <property type="molecule type" value="Genomic_DNA"/>
</dbReference>
<gene>
    <name evidence="1" type="ORF">CLCY_2c04850</name>
</gene>
<proteinExistence type="predicted"/>
<keyword evidence="2" id="KW-1185">Reference proteome</keyword>
<dbReference type="SUPFAM" id="SSF48452">
    <property type="entry name" value="TPR-like"/>
    <property type="match status" value="1"/>
</dbReference>
<dbReference type="Gene3D" id="1.25.40.10">
    <property type="entry name" value="Tetratricopeptide repeat domain"/>
    <property type="match status" value="1"/>
</dbReference>
<evidence type="ECO:0000313" key="2">
    <source>
        <dbReference type="Proteomes" id="UP000036756"/>
    </source>
</evidence>
<dbReference type="STRING" id="1121307.CLCY_2c04850"/>